<evidence type="ECO:0000313" key="2">
    <source>
        <dbReference type="Proteomes" id="UP000703661"/>
    </source>
</evidence>
<keyword evidence="2" id="KW-1185">Reference proteome</keyword>
<dbReference type="OrthoDB" id="10052321at2759"/>
<sequence length="318" mass="35257">MASLSPATRALWSLKAAKAPMTSVPAFTSHRFIHTSRVTFEETKGNDATTPASTEATGEANEAVATGEEAEVAAEAAVGQKLPYRRKRFHMWLQSEGSRFAKPSFSGPNFVGDVPFPMNPLFKPTPPLSDTAKEEIYHFHRSDTAKWTPRQLGMKYNISIKRVEAILRLKHLEKEMISEGFIPQTNFTKGMEQLMGVKAVRSEAISEPLTDILPQVGSPKFEAVDEDKQFTAVDAAKVLKRRPLAEIKARQLEEEQKKPFKLVDSVKGVAKHEPLPTTPISRNVAESSPRFKFAILDTSAKTTLIREKDGTLVQVVKA</sequence>
<reference evidence="1" key="1">
    <citation type="journal article" date="2020" name="Fungal Divers.">
        <title>Resolving the Mortierellaceae phylogeny through synthesis of multi-gene phylogenetics and phylogenomics.</title>
        <authorList>
            <person name="Vandepol N."/>
            <person name="Liber J."/>
            <person name="Desiro A."/>
            <person name="Na H."/>
            <person name="Kennedy M."/>
            <person name="Barry K."/>
            <person name="Grigoriev I.V."/>
            <person name="Miller A.N."/>
            <person name="O'Donnell K."/>
            <person name="Stajich J.E."/>
            <person name="Bonito G."/>
        </authorList>
    </citation>
    <scope>NUCLEOTIDE SEQUENCE</scope>
    <source>
        <strain evidence="1">NRRL 2769</strain>
    </source>
</reference>
<dbReference type="Proteomes" id="UP000703661">
    <property type="component" value="Unassembled WGS sequence"/>
</dbReference>
<protein>
    <recommendedName>
        <fullName evidence="3">Eukaryotic mitochondrial regulator protein-domain-containing protein</fullName>
    </recommendedName>
</protein>
<dbReference type="Pfam" id="PF12298">
    <property type="entry name" value="Bot1p"/>
    <property type="match status" value="1"/>
</dbReference>
<evidence type="ECO:0000313" key="1">
    <source>
        <dbReference type="EMBL" id="KAG0009575.1"/>
    </source>
</evidence>
<proteinExistence type="predicted"/>
<gene>
    <name evidence="1" type="ORF">BGZ80_002256</name>
</gene>
<dbReference type="GO" id="GO:0032543">
    <property type="term" value="P:mitochondrial translation"/>
    <property type="evidence" value="ECO:0007669"/>
    <property type="project" value="TreeGrafter"/>
</dbReference>
<dbReference type="PANTHER" id="PTHR28158">
    <property type="entry name" value="37S RIBOSOMAL PROTEIN S35, MITOCHONDRIAL"/>
    <property type="match status" value="1"/>
</dbReference>
<dbReference type="GO" id="GO:0003735">
    <property type="term" value="F:structural constituent of ribosome"/>
    <property type="evidence" value="ECO:0007669"/>
    <property type="project" value="TreeGrafter"/>
</dbReference>
<accession>A0A9P6MPX6</accession>
<dbReference type="InterPro" id="IPR021036">
    <property type="entry name" value="Ribosomal_mS45"/>
</dbReference>
<dbReference type="AlphaFoldDB" id="A0A9P6MPX6"/>
<dbReference type="PANTHER" id="PTHR28158:SF1">
    <property type="entry name" value="SMALL RIBOSOMAL SUBUNIT PROTEIN MS45"/>
    <property type="match status" value="1"/>
</dbReference>
<comment type="caution">
    <text evidence="1">The sequence shown here is derived from an EMBL/GenBank/DDBJ whole genome shotgun (WGS) entry which is preliminary data.</text>
</comment>
<dbReference type="GO" id="GO:0005763">
    <property type="term" value="C:mitochondrial small ribosomal subunit"/>
    <property type="evidence" value="ECO:0007669"/>
    <property type="project" value="TreeGrafter"/>
</dbReference>
<dbReference type="EMBL" id="JAAAID010001551">
    <property type="protein sequence ID" value="KAG0009575.1"/>
    <property type="molecule type" value="Genomic_DNA"/>
</dbReference>
<organism evidence="1 2">
    <name type="scientific">Entomortierella chlamydospora</name>
    <dbReference type="NCBI Taxonomy" id="101097"/>
    <lineage>
        <taxon>Eukaryota</taxon>
        <taxon>Fungi</taxon>
        <taxon>Fungi incertae sedis</taxon>
        <taxon>Mucoromycota</taxon>
        <taxon>Mortierellomycotina</taxon>
        <taxon>Mortierellomycetes</taxon>
        <taxon>Mortierellales</taxon>
        <taxon>Mortierellaceae</taxon>
        <taxon>Entomortierella</taxon>
    </lineage>
</organism>
<evidence type="ECO:0008006" key="3">
    <source>
        <dbReference type="Google" id="ProtNLM"/>
    </source>
</evidence>
<name>A0A9P6MPX6_9FUNG</name>